<dbReference type="Proteomes" id="UP000231092">
    <property type="component" value="Unassembled WGS sequence"/>
</dbReference>
<keyword evidence="4" id="KW-0238">DNA-binding</keyword>
<dbReference type="PANTHER" id="PTHR43133:SF52">
    <property type="entry name" value="ECF RNA POLYMERASE SIGMA FACTOR SIGL"/>
    <property type="match status" value="1"/>
</dbReference>
<evidence type="ECO:0000256" key="5">
    <source>
        <dbReference type="ARBA" id="ARBA00023163"/>
    </source>
</evidence>
<feature type="domain" description="RNA polymerase sigma factor 70 region 4 type 2" evidence="7">
    <location>
        <begin position="103"/>
        <end position="153"/>
    </location>
</feature>
<dbReference type="InterPro" id="IPR007627">
    <property type="entry name" value="RNA_pol_sigma70_r2"/>
</dbReference>
<dbReference type="InterPro" id="IPR039425">
    <property type="entry name" value="RNA_pol_sigma-70-like"/>
</dbReference>
<dbReference type="Pfam" id="PF04542">
    <property type="entry name" value="Sigma70_r2"/>
    <property type="match status" value="1"/>
</dbReference>
<accession>A0A2M8Z112</accession>
<keyword evidence="5" id="KW-0804">Transcription</keyword>
<evidence type="ECO:0000256" key="3">
    <source>
        <dbReference type="ARBA" id="ARBA00023082"/>
    </source>
</evidence>
<dbReference type="InterPro" id="IPR014284">
    <property type="entry name" value="RNA_pol_sigma-70_dom"/>
</dbReference>
<dbReference type="EMBL" id="PGET01000001">
    <property type="protein sequence ID" value="PJJ27136.1"/>
    <property type="molecule type" value="Genomic_DNA"/>
</dbReference>
<evidence type="ECO:0000259" key="6">
    <source>
        <dbReference type="Pfam" id="PF04542"/>
    </source>
</evidence>
<dbReference type="Gene3D" id="1.10.10.10">
    <property type="entry name" value="Winged helix-like DNA-binding domain superfamily/Winged helix DNA-binding domain"/>
    <property type="match status" value="1"/>
</dbReference>
<dbReference type="GO" id="GO:0006352">
    <property type="term" value="P:DNA-templated transcription initiation"/>
    <property type="evidence" value="ECO:0007669"/>
    <property type="project" value="InterPro"/>
</dbReference>
<evidence type="ECO:0000313" key="8">
    <source>
        <dbReference type="EMBL" id="PJJ27136.1"/>
    </source>
</evidence>
<name>A0A2M8Z112_9FIRM</name>
<sequence>MTDFNEIYHLYFKDVYKYVLSISRDEMIAEEITQETFFKALKNIDKFDGKCKIYVWLCQIAKNTFFTYRKKEKYHEDLTEAEDIHVDSTIEQSLLSKESVFNIHKELHSLGEPYKEVFMLRVFGDLSFSQIGSLFERTESWARVTYHRAKMKLKEKIECE</sequence>
<keyword evidence="3" id="KW-0731">Sigma factor</keyword>
<dbReference type="PANTHER" id="PTHR43133">
    <property type="entry name" value="RNA POLYMERASE ECF-TYPE SIGMA FACTO"/>
    <property type="match status" value="1"/>
</dbReference>
<dbReference type="RefSeq" id="WP_100303806.1">
    <property type="nucleotide sequence ID" value="NZ_PGET01000001.1"/>
</dbReference>
<dbReference type="InterPro" id="IPR036388">
    <property type="entry name" value="WH-like_DNA-bd_sf"/>
</dbReference>
<dbReference type="Pfam" id="PF08281">
    <property type="entry name" value="Sigma70_r4_2"/>
    <property type="match status" value="1"/>
</dbReference>
<organism evidence="8 9">
    <name type="scientific">[Clostridium] celerecrescens 18A</name>
    <dbReference type="NCBI Taxonomy" id="1286362"/>
    <lineage>
        <taxon>Bacteria</taxon>
        <taxon>Bacillati</taxon>
        <taxon>Bacillota</taxon>
        <taxon>Clostridia</taxon>
        <taxon>Lachnospirales</taxon>
        <taxon>Lachnospiraceae</taxon>
        <taxon>Lacrimispora</taxon>
    </lineage>
</organism>
<dbReference type="InterPro" id="IPR013249">
    <property type="entry name" value="RNA_pol_sigma70_r4_t2"/>
</dbReference>
<dbReference type="GO" id="GO:0016987">
    <property type="term" value="F:sigma factor activity"/>
    <property type="evidence" value="ECO:0007669"/>
    <property type="project" value="UniProtKB-KW"/>
</dbReference>
<evidence type="ECO:0000259" key="7">
    <source>
        <dbReference type="Pfam" id="PF08281"/>
    </source>
</evidence>
<gene>
    <name evidence="8" type="ORF">H171_0588</name>
</gene>
<reference evidence="8 9" key="1">
    <citation type="submission" date="2017-11" db="EMBL/GenBank/DDBJ databases">
        <title>Understudied soil microbes with underappreciated capabilities: Untangling the Clostridium saccharolyticum group.</title>
        <authorList>
            <person name="Leschine S."/>
        </authorList>
    </citation>
    <scope>NUCLEOTIDE SEQUENCE [LARGE SCALE GENOMIC DNA]</scope>
    <source>
        <strain evidence="8 9">18A</strain>
    </source>
</reference>
<dbReference type="AlphaFoldDB" id="A0A2M8Z112"/>
<dbReference type="OrthoDB" id="9795666at2"/>
<proteinExistence type="inferred from homology"/>
<feature type="domain" description="RNA polymerase sigma-70 region 2" evidence="6">
    <location>
        <begin position="8"/>
        <end position="73"/>
    </location>
</feature>
<keyword evidence="2" id="KW-0805">Transcription regulation</keyword>
<comment type="similarity">
    <text evidence="1">Belongs to the sigma-70 factor family. ECF subfamily.</text>
</comment>
<dbReference type="InterPro" id="IPR013324">
    <property type="entry name" value="RNA_pol_sigma_r3/r4-like"/>
</dbReference>
<dbReference type="SUPFAM" id="SSF88659">
    <property type="entry name" value="Sigma3 and sigma4 domains of RNA polymerase sigma factors"/>
    <property type="match status" value="1"/>
</dbReference>
<dbReference type="InterPro" id="IPR013325">
    <property type="entry name" value="RNA_pol_sigma_r2"/>
</dbReference>
<dbReference type="Gene3D" id="1.10.1740.10">
    <property type="match status" value="1"/>
</dbReference>
<dbReference type="NCBIfam" id="TIGR02937">
    <property type="entry name" value="sigma70-ECF"/>
    <property type="match status" value="1"/>
</dbReference>
<dbReference type="SUPFAM" id="SSF88946">
    <property type="entry name" value="Sigma2 domain of RNA polymerase sigma factors"/>
    <property type="match status" value="1"/>
</dbReference>
<dbReference type="GO" id="GO:0003677">
    <property type="term" value="F:DNA binding"/>
    <property type="evidence" value="ECO:0007669"/>
    <property type="project" value="UniProtKB-KW"/>
</dbReference>
<evidence type="ECO:0000256" key="4">
    <source>
        <dbReference type="ARBA" id="ARBA00023125"/>
    </source>
</evidence>
<evidence type="ECO:0000256" key="1">
    <source>
        <dbReference type="ARBA" id="ARBA00010641"/>
    </source>
</evidence>
<evidence type="ECO:0000256" key="2">
    <source>
        <dbReference type="ARBA" id="ARBA00023015"/>
    </source>
</evidence>
<evidence type="ECO:0000313" key="9">
    <source>
        <dbReference type="Proteomes" id="UP000231092"/>
    </source>
</evidence>
<comment type="caution">
    <text evidence="8">The sequence shown here is derived from an EMBL/GenBank/DDBJ whole genome shotgun (WGS) entry which is preliminary data.</text>
</comment>
<protein>
    <submittedName>
        <fullName evidence="8">RNA polymerase sigma-70 factor (ECF subfamily)</fullName>
    </submittedName>
</protein>